<evidence type="ECO:0000256" key="1">
    <source>
        <dbReference type="ARBA" id="ARBA00005322"/>
    </source>
</evidence>
<evidence type="ECO:0000313" key="9">
    <source>
        <dbReference type="Proteomes" id="UP000625804"/>
    </source>
</evidence>
<dbReference type="InterPro" id="IPR031316">
    <property type="entry name" value="FlgM_C"/>
</dbReference>
<evidence type="ECO:0000313" key="8">
    <source>
        <dbReference type="EMBL" id="NSL51779.1"/>
    </source>
</evidence>
<comment type="caution">
    <text evidence="8">The sequence shown here is derived from an EMBL/GenBank/DDBJ whole genome shotgun (WGS) entry which is preliminary data.</text>
</comment>
<keyword evidence="6" id="KW-0804">Transcription</keyword>
<dbReference type="InterPro" id="IPR007412">
    <property type="entry name" value="FlgM"/>
</dbReference>
<feature type="domain" description="Anti-sigma-28 factor FlgM C-terminal" evidence="7">
    <location>
        <begin position="31"/>
        <end position="80"/>
    </location>
</feature>
<accession>A0A8J8GE03</accession>
<proteinExistence type="inferred from homology"/>
<keyword evidence="3" id="KW-0678">Repressor</keyword>
<evidence type="ECO:0000256" key="2">
    <source>
        <dbReference type="ARBA" id="ARBA00017823"/>
    </source>
</evidence>
<keyword evidence="4" id="KW-1005">Bacterial flagellum biogenesis</keyword>
<keyword evidence="8" id="KW-0966">Cell projection</keyword>
<keyword evidence="5" id="KW-0805">Transcription regulation</keyword>
<keyword evidence="8" id="KW-0969">Cilium</keyword>
<name>A0A8J8GE03_9BACI</name>
<keyword evidence="9" id="KW-1185">Reference proteome</keyword>
<evidence type="ECO:0000256" key="3">
    <source>
        <dbReference type="ARBA" id="ARBA00022491"/>
    </source>
</evidence>
<dbReference type="InterPro" id="IPR035890">
    <property type="entry name" value="Anti-sigma-28_factor_FlgM_sf"/>
</dbReference>
<comment type="similarity">
    <text evidence="1">Belongs to the FlgM family.</text>
</comment>
<evidence type="ECO:0000259" key="7">
    <source>
        <dbReference type="Pfam" id="PF04316"/>
    </source>
</evidence>
<sequence>MKINNFRPVHMNPYRKQIEKFDKAEKTAKTDKVQISAEALELQKANRIELDRQAKVEELKKKIEAGEYKVNPREIAKKMYEFWNHEE</sequence>
<dbReference type="RefSeq" id="WP_173730984.1">
    <property type="nucleotide sequence ID" value="NZ_JABTTE010000009.1"/>
</dbReference>
<reference evidence="8" key="1">
    <citation type="submission" date="2020-06" db="EMBL/GenBank/DDBJ databases">
        <title>A novel thermopfilic bacterium from Erzurum, Turkey.</title>
        <authorList>
            <person name="Adiguzel A."/>
            <person name="Ay H."/>
            <person name="Baltaci M.O."/>
        </authorList>
    </citation>
    <scope>NUCLEOTIDE SEQUENCE</scope>
    <source>
        <strain evidence="8">P2</strain>
    </source>
</reference>
<dbReference type="NCBIfam" id="TIGR03824">
    <property type="entry name" value="FlgM_jcvi"/>
    <property type="match status" value="1"/>
</dbReference>
<organism evidence="8 9">
    <name type="scientific">Calidifontibacillus erzurumensis</name>
    <dbReference type="NCBI Taxonomy" id="2741433"/>
    <lineage>
        <taxon>Bacteria</taxon>
        <taxon>Bacillati</taxon>
        <taxon>Bacillota</taxon>
        <taxon>Bacilli</taxon>
        <taxon>Bacillales</taxon>
        <taxon>Bacillaceae</taxon>
        <taxon>Calidifontibacillus/Schinkia group</taxon>
        <taxon>Calidifontibacillus</taxon>
    </lineage>
</organism>
<dbReference type="GO" id="GO:0045892">
    <property type="term" value="P:negative regulation of DNA-templated transcription"/>
    <property type="evidence" value="ECO:0007669"/>
    <property type="project" value="InterPro"/>
</dbReference>
<evidence type="ECO:0000256" key="4">
    <source>
        <dbReference type="ARBA" id="ARBA00022795"/>
    </source>
</evidence>
<dbReference type="Pfam" id="PF04316">
    <property type="entry name" value="FlgM"/>
    <property type="match status" value="1"/>
</dbReference>
<dbReference type="Proteomes" id="UP000625804">
    <property type="component" value="Unassembled WGS sequence"/>
</dbReference>
<dbReference type="EMBL" id="JABTTE010000009">
    <property type="protein sequence ID" value="NSL51779.1"/>
    <property type="molecule type" value="Genomic_DNA"/>
</dbReference>
<dbReference type="GO" id="GO:0044781">
    <property type="term" value="P:bacterial-type flagellum organization"/>
    <property type="evidence" value="ECO:0007669"/>
    <property type="project" value="UniProtKB-KW"/>
</dbReference>
<evidence type="ECO:0000256" key="5">
    <source>
        <dbReference type="ARBA" id="ARBA00023015"/>
    </source>
</evidence>
<dbReference type="AlphaFoldDB" id="A0A8J8GE03"/>
<dbReference type="Gene3D" id="6.10.140.30">
    <property type="entry name" value="Anti-sigma-28 factor FlgM"/>
    <property type="match status" value="1"/>
</dbReference>
<protein>
    <recommendedName>
        <fullName evidence="2">Negative regulator of flagellin synthesis</fullName>
    </recommendedName>
</protein>
<evidence type="ECO:0000256" key="6">
    <source>
        <dbReference type="ARBA" id="ARBA00023163"/>
    </source>
</evidence>
<gene>
    <name evidence="8" type="primary">flgM</name>
    <name evidence="8" type="ORF">HR057_08355</name>
</gene>
<dbReference type="SUPFAM" id="SSF101498">
    <property type="entry name" value="Anti-sigma factor FlgM"/>
    <property type="match status" value="1"/>
</dbReference>
<keyword evidence="8" id="KW-0282">Flagellum</keyword>